<gene>
    <name evidence="5" type="ORF">SAMN06265222_10470</name>
</gene>
<name>A0ABY1Q0N7_9BACT</name>
<dbReference type="PANTHER" id="PTHR19328">
    <property type="entry name" value="HEDGEHOG-INTERACTING PROTEIN"/>
    <property type="match status" value="1"/>
</dbReference>
<evidence type="ECO:0000256" key="3">
    <source>
        <dbReference type="ARBA" id="ARBA00022837"/>
    </source>
</evidence>
<dbReference type="CDD" id="cd01951">
    <property type="entry name" value="lectin_L-type"/>
    <property type="match status" value="1"/>
</dbReference>
<dbReference type="SUPFAM" id="SSF141072">
    <property type="entry name" value="CalX-like"/>
    <property type="match status" value="1"/>
</dbReference>
<dbReference type="InterPro" id="IPR011042">
    <property type="entry name" value="6-blade_b-propeller_TolB-like"/>
</dbReference>
<evidence type="ECO:0000259" key="4">
    <source>
        <dbReference type="SMART" id="SM00237"/>
    </source>
</evidence>
<dbReference type="Pfam" id="PF16841">
    <property type="entry name" value="CBM60"/>
    <property type="match status" value="2"/>
</dbReference>
<dbReference type="Proteomes" id="UP001158067">
    <property type="component" value="Unassembled WGS sequence"/>
</dbReference>
<dbReference type="InterPro" id="IPR025592">
    <property type="entry name" value="DUF4347"/>
</dbReference>
<evidence type="ECO:0000313" key="6">
    <source>
        <dbReference type="Proteomes" id="UP001158067"/>
    </source>
</evidence>
<dbReference type="SUPFAM" id="SSF49899">
    <property type="entry name" value="Concanavalin A-like lectins/glucanases"/>
    <property type="match status" value="1"/>
</dbReference>
<dbReference type="InterPro" id="IPR012938">
    <property type="entry name" value="Glc/Sorbosone_DH"/>
</dbReference>
<reference evidence="5 6" key="1">
    <citation type="submission" date="2017-05" db="EMBL/GenBank/DDBJ databases">
        <authorList>
            <person name="Varghese N."/>
            <person name="Submissions S."/>
        </authorList>
    </citation>
    <scope>NUCLEOTIDE SEQUENCE [LARGE SCALE GENOMIC DNA]</scope>
    <source>
        <strain evidence="5 6">DSM 25457</strain>
    </source>
</reference>
<dbReference type="Pfam" id="PF00139">
    <property type="entry name" value="Lectin_legB"/>
    <property type="match status" value="1"/>
</dbReference>
<comment type="caution">
    <text evidence="5">The sequence shown here is derived from an EMBL/GenBank/DDBJ whole genome shotgun (WGS) entry which is preliminary data.</text>
</comment>
<dbReference type="Gene3D" id="2.120.10.30">
    <property type="entry name" value="TolB, C-terminal domain"/>
    <property type="match status" value="1"/>
</dbReference>
<dbReference type="InterPro" id="IPR013320">
    <property type="entry name" value="ConA-like_dom_sf"/>
</dbReference>
<dbReference type="Pfam" id="PF07995">
    <property type="entry name" value="GSDH"/>
    <property type="match status" value="2"/>
</dbReference>
<dbReference type="Gene3D" id="2.60.120.200">
    <property type="match status" value="1"/>
</dbReference>
<dbReference type="Gene3D" id="2.60.40.2030">
    <property type="match status" value="1"/>
</dbReference>
<dbReference type="SMART" id="SM00237">
    <property type="entry name" value="Calx_beta"/>
    <property type="match status" value="1"/>
</dbReference>
<dbReference type="InterPro" id="IPR019825">
    <property type="entry name" value="Lectin_legB_Mn/Ca_BS"/>
</dbReference>
<dbReference type="InterPro" id="IPR011041">
    <property type="entry name" value="Quinoprot_gluc/sorb_DH_b-prop"/>
</dbReference>
<dbReference type="Pfam" id="PF14252">
    <property type="entry name" value="DUF4347"/>
    <property type="match status" value="1"/>
</dbReference>
<dbReference type="InterPro" id="IPR001220">
    <property type="entry name" value="Legume_lectin_dom"/>
</dbReference>
<evidence type="ECO:0000313" key="5">
    <source>
        <dbReference type="EMBL" id="SMP53186.1"/>
    </source>
</evidence>
<sequence>MLAGDAGAEVGAAAAAGGVAEGGVGHTQQGSGTVAADQAAGAGAVAEMQITEIAFVDSEIQDESQITGLIRRGVELVLIDSTSSPLQQIDAAIRARGNVSAIHVLSHGQSGQVQLGGQIIDRASLESFAGAIQGWANHLTEDADILIYGCEVAAGTEGGEFLQVLAKLSGADVAGSTDATGASRLGGDWNFELATGSIETDLIASIENLQRVDMVLPITIRAAGTTGEEQMQLEINGNIVQTWNNIGGDAQDREFVTYTYNGGDDATPGDIRIWFTNDLFIPSEGFDRNLRIDSVTVNFTTIEAEDPTTFGTGTWLDADGTTPGYRQNEWIHSNGYFEFADPPSQGSTLSIYAAGDENSEQMQLWIDGTLANTWNNIGGNARSNEFVRYDFSTSEQVDISDVRVRFSNDLYLNGGELDRNLRVEQVVLDGTTYETEASDVYSTGTWKDGGVTPGFKQEEWLHSNGYFQFGASSVNPGTIALQTSNVSVDEDAGTATVNVIRSGSSDGIVTVDYDTFAGTATEGSDYVRQTGTLTFADGETNKSIVVPIINDSQSEGNEAFNITIDNVGGGANLLVPRTATISIIDDESDLPSYANFSNVTGLDLNGDARQTGSLLELTTTGANLAGSAFYETPIDLTGDGSFRSSFSFQTTGGTTGADGWTFTIQNDPRGTAALGGTGSLLGYEGITQSIAVEFDTYAGAGDINNNHVSILAGAVDFNLRTAIPDFDLNSGSPVYAWVDYNGTSNVLAVYVSQTNSRPTEALLKTTVDLQSQVGNTGYVGFTAATGGAQNSHRIRNWELDLSTPPTDPPVVGGDELISVTVASGLSNPIAIEWLPDGTMLIAEQGGVVKTAANGNVSATPFIDISSIVNGVRDRGLMDIAVHPDFENNPYVYLLFTYDPPEVYNQASGTLAGPDGKGNRAGRLIRVTADSSKGYLEAVAGSEVVLLGTNSTWDNFNGFANSTTNFNEAPAGENPDGSFLNDFINSDSESHTVGALAFGIDGNLFVSIGDGASYNRVDPRADRVQDIDSLNGKVLRIDPLTGQGLSDNPFYNGNAGDNRSKVYQLGLRNPFRMSVDPVTGRLFVGDVGWTQWEEINSAGAGANFGWPFYEGGSGTSVINQGYANTAEGQAFFAQSVAVTASQYALNHQADGINAIVMGDVYRGTLYGSEYEGDVFFNDLGQGIVRHADVGPNGELTNVQTFTTGSSVVVAISQGPDGALYYVDLNDSTVARWELV</sequence>
<dbReference type="Gene3D" id="2.60.60.40">
    <property type="match status" value="2"/>
</dbReference>
<dbReference type="EMBL" id="FXUG01000004">
    <property type="protein sequence ID" value="SMP53186.1"/>
    <property type="molecule type" value="Genomic_DNA"/>
</dbReference>
<keyword evidence="6" id="KW-1185">Reference proteome</keyword>
<organism evidence="5 6">
    <name type="scientific">Neorhodopirellula lusitana</name>
    <dbReference type="NCBI Taxonomy" id="445327"/>
    <lineage>
        <taxon>Bacteria</taxon>
        <taxon>Pseudomonadati</taxon>
        <taxon>Planctomycetota</taxon>
        <taxon>Planctomycetia</taxon>
        <taxon>Pirellulales</taxon>
        <taxon>Pirellulaceae</taxon>
        <taxon>Neorhodopirellula</taxon>
    </lineage>
</organism>
<keyword evidence="1" id="KW-0732">Signal</keyword>
<keyword evidence="2" id="KW-0677">Repeat</keyword>
<dbReference type="SUPFAM" id="SSF50952">
    <property type="entry name" value="Soluble quinoprotein glucose dehydrogenase"/>
    <property type="match status" value="1"/>
</dbReference>
<dbReference type="Pfam" id="PF03160">
    <property type="entry name" value="Calx-beta"/>
    <property type="match status" value="1"/>
</dbReference>
<protein>
    <submittedName>
        <fullName evidence="5">Glucose/arabinose dehydrogenase, beta-propeller fold</fullName>
    </submittedName>
</protein>
<dbReference type="InterPro" id="IPR056573">
    <property type="entry name" value="Lectin_L-type_dom"/>
</dbReference>
<dbReference type="PANTHER" id="PTHR19328:SF13">
    <property type="entry name" value="HIPL1 PROTEIN"/>
    <property type="match status" value="1"/>
</dbReference>
<accession>A0ABY1Q0N7</accession>
<dbReference type="InterPro" id="IPR038081">
    <property type="entry name" value="CalX-like_sf"/>
</dbReference>
<proteinExistence type="predicted"/>
<evidence type="ECO:0000256" key="2">
    <source>
        <dbReference type="ARBA" id="ARBA00022737"/>
    </source>
</evidence>
<evidence type="ECO:0000256" key="1">
    <source>
        <dbReference type="ARBA" id="ARBA00022729"/>
    </source>
</evidence>
<dbReference type="InterPro" id="IPR031768">
    <property type="entry name" value="CBM60_xylan-bd"/>
</dbReference>
<dbReference type="InterPro" id="IPR003644">
    <property type="entry name" value="Calx_beta"/>
</dbReference>
<dbReference type="PROSITE" id="PS00307">
    <property type="entry name" value="LECTIN_LEGUME_BETA"/>
    <property type="match status" value="1"/>
</dbReference>
<feature type="domain" description="Calx-beta" evidence="4">
    <location>
        <begin position="467"/>
        <end position="565"/>
    </location>
</feature>
<keyword evidence="3" id="KW-0106">Calcium</keyword>